<dbReference type="EMBL" id="HBUF01006899">
    <property type="protein sequence ID" value="CAG6607198.1"/>
    <property type="molecule type" value="Transcribed_RNA"/>
</dbReference>
<accession>A0A8D8LEV0</accession>
<proteinExistence type="predicted"/>
<protein>
    <submittedName>
        <fullName evidence="2">Uncharacterized protein</fullName>
    </submittedName>
</protein>
<keyword evidence="1" id="KW-1133">Transmembrane helix</keyword>
<organism evidence="2">
    <name type="scientific">Cacopsylla melanoneura</name>
    <dbReference type="NCBI Taxonomy" id="428564"/>
    <lineage>
        <taxon>Eukaryota</taxon>
        <taxon>Metazoa</taxon>
        <taxon>Ecdysozoa</taxon>
        <taxon>Arthropoda</taxon>
        <taxon>Hexapoda</taxon>
        <taxon>Insecta</taxon>
        <taxon>Pterygota</taxon>
        <taxon>Neoptera</taxon>
        <taxon>Paraneoptera</taxon>
        <taxon>Hemiptera</taxon>
        <taxon>Sternorrhyncha</taxon>
        <taxon>Psylloidea</taxon>
        <taxon>Psyllidae</taxon>
        <taxon>Psyllinae</taxon>
        <taxon>Cacopsylla</taxon>
    </lineage>
</organism>
<keyword evidence="1" id="KW-0472">Membrane</keyword>
<sequence length="106" mass="12766">MYNFIYLILLTLLFWLKCMIYFISELNELNNETLILTEKDLNIDYLHNCSDPLLMCGNVSDSLLFYFNSSHFYIFLVHFPYFYGLLFVNVHLSSTKMLPMSNLWFY</sequence>
<name>A0A8D8LEV0_9HEMI</name>
<keyword evidence="1" id="KW-0812">Transmembrane</keyword>
<reference evidence="2" key="1">
    <citation type="submission" date="2021-05" db="EMBL/GenBank/DDBJ databases">
        <authorList>
            <person name="Alioto T."/>
            <person name="Alioto T."/>
            <person name="Gomez Garrido J."/>
        </authorList>
    </citation>
    <scope>NUCLEOTIDE SEQUENCE</scope>
</reference>
<feature type="transmembrane region" description="Helical" evidence="1">
    <location>
        <begin position="72"/>
        <end position="92"/>
    </location>
</feature>
<feature type="transmembrane region" description="Helical" evidence="1">
    <location>
        <begin position="5"/>
        <end position="24"/>
    </location>
</feature>
<evidence type="ECO:0000256" key="1">
    <source>
        <dbReference type="SAM" id="Phobius"/>
    </source>
</evidence>
<dbReference type="AlphaFoldDB" id="A0A8D8LEV0"/>
<evidence type="ECO:0000313" key="2">
    <source>
        <dbReference type="EMBL" id="CAG6607198.1"/>
    </source>
</evidence>